<name>A0ABP7LWK4_9ACTN</name>
<dbReference type="InterPro" id="IPR002611">
    <property type="entry name" value="IstB_ATP-bd"/>
</dbReference>
<evidence type="ECO:0000313" key="4">
    <source>
        <dbReference type="Proteomes" id="UP001501563"/>
    </source>
</evidence>
<feature type="compositionally biased region" description="Low complexity" evidence="1">
    <location>
        <begin position="1"/>
        <end position="24"/>
    </location>
</feature>
<sequence>MPASRSSSSARSASARPTSPKPSATWPSARAPTSAKTSRILADLAGGHADRTWEKRICELVRPDILILDDFAMRQLSAAQADDLYELVSERQGRSLITTSNRAPSDWYPLFPNPVVAESLLDKLINTSHRVIMNGPSYRPNKRPRNPTDKTK</sequence>
<dbReference type="EMBL" id="BAAAZA010000080">
    <property type="protein sequence ID" value="GAA3909027.1"/>
    <property type="molecule type" value="Genomic_DNA"/>
</dbReference>
<proteinExistence type="predicted"/>
<evidence type="ECO:0000259" key="2">
    <source>
        <dbReference type="Pfam" id="PF01695"/>
    </source>
</evidence>
<feature type="region of interest" description="Disordered" evidence="1">
    <location>
        <begin position="1"/>
        <end position="34"/>
    </location>
</feature>
<evidence type="ECO:0000256" key="1">
    <source>
        <dbReference type="SAM" id="MobiDB-lite"/>
    </source>
</evidence>
<dbReference type="SUPFAM" id="SSF52540">
    <property type="entry name" value="P-loop containing nucleoside triphosphate hydrolases"/>
    <property type="match status" value="1"/>
</dbReference>
<dbReference type="Gene3D" id="3.40.50.300">
    <property type="entry name" value="P-loop containing nucleotide triphosphate hydrolases"/>
    <property type="match status" value="1"/>
</dbReference>
<gene>
    <name evidence="3" type="ORF">GCM10022207_93190</name>
</gene>
<dbReference type="Pfam" id="PF01695">
    <property type="entry name" value="IstB_IS21"/>
    <property type="match status" value="1"/>
</dbReference>
<dbReference type="Proteomes" id="UP001501563">
    <property type="component" value="Unassembled WGS sequence"/>
</dbReference>
<keyword evidence="4" id="KW-1185">Reference proteome</keyword>
<feature type="domain" description="IstB-like ATP-binding" evidence="2">
    <location>
        <begin position="37"/>
        <end position="143"/>
    </location>
</feature>
<dbReference type="InterPro" id="IPR027417">
    <property type="entry name" value="P-loop_NTPase"/>
</dbReference>
<accession>A0ABP7LWK4</accession>
<organism evidence="3 4">
    <name type="scientific">Streptomyces lannensis</name>
    <dbReference type="NCBI Taxonomy" id="766498"/>
    <lineage>
        <taxon>Bacteria</taxon>
        <taxon>Bacillati</taxon>
        <taxon>Actinomycetota</taxon>
        <taxon>Actinomycetes</taxon>
        <taxon>Kitasatosporales</taxon>
        <taxon>Streptomycetaceae</taxon>
        <taxon>Streptomyces</taxon>
    </lineage>
</organism>
<evidence type="ECO:0000313" key="3">
    <source>
        <dbReference type="EMBL" id="GAA3909027.1"/>
    </source>
</evidence>
<reference evidence="4" key="1">
    <citation type="journal article" date="2019" name="Int. J. Syst. Evol. Microbiol.">
        <title>The Global Catalogue of Microorganisms (GCM) 10K type strain sequencing project: providing services to taxonomists for standard genome sequencing and annotation.</title>
        <authorList>
            <consortium name="The Broad Institute Genomics Platform"/>
            <consortium name="The Broad Institute Genome Sequencing Center for Infectious Disease"/>
            <person name="Wu L."/>
            <person name="Ma J."/>
        </authorList>
    </citation>
    <scope>NUCLEOTIDE SEQUENCE [LARGE SCALE GENOMIC DNA]</scope>
    <source>
        <strain evidence="4">JCM 16578</strain>
    </source>
</reference>
<protein>
    <recommendedName>
        <fullName evidence="2">IstB-like ATP-binding domain-containing protein</fullName>
    </recommendedName>
</protein>
<comment type="caution">
    <text evidence="3">The sequence shown here is derived from an EMBL/GenBank/DDBJ whole genome shotgun (WGS) entry which is preliminary data.</text>
</comment>
<feature type="region of interest" description="Disordered" evidence="1">
    <location>
        <begin position="132"/>
        <end position="152"/>
    </location>
</feature>